<evidence type="ECO:0000256" key="1">
    <source>
        <dbReference type="SAM" id="Phobius"/>
    </source>
</evidence>
<keyword evidence="1" id="KW-1133">Transmembrane helix</keyword>
<evidence type="ECO:0000313" key="2">
    <source>
        <dbReference type="EMBL" id="GAA3624007.1"/>
    </source>
</evidence>
<gene>
    <name evidence="2" type="ORF">GCM10022419_132070</name>
</gene>
<proteinExistence type="predicted"/>
<feature type="transmembrane region" description="Helical" evidence="1">
    <location>
        <begin position="20"/>
        <end position="38"/>
    </location>
</feature>
<feature type="transmembrane region" description="Helical" evidence="1">
    <location>
        <begin position="62"/>
        <end position="83"/>
    </location>
</feature>
<feature type="transmembrane region" description="Helical" evidence="1">
    <location>
        <begin position="132"/>
        <end position="153"/>
    </location>
</feature>
<organism evidence="2 3">
    <name type="scientific">Nonomuraea rosea</name>
    <dbReference type="NCBI Taxonomy" id="638574"/>
    <lineage>
        <taxon>Bacteria</taxon>
        <taxon>Bacillati</taxon>
        <taxon>Actinomycetota</taxon>
        <taxon>Actinomycetes</taxon>
        <taxon>Streptosporangiales</taxon>
        <taxon>Streptosporangiaceae</taxon>
        <taxon>Nonomuraea</taxon>
    </lineage>
</organism>
<dbReference type="RefSeq" id="WP_345580175.1">
    <property type="nucleotide sequence ID" value="NZ_BAABDQ010000072.1"/>
</dbReference>
<protein>
    <recommendedName>
        <fullName evidence="4">DUF1772 domain-containing protein</fullName>
    </recommendedName>
</protein>
<accession>A0ABP7A342</accession>
<comment type="caution">
    <text evidence="2">The sequence shown here is derived from an EMBL/GenBank/DDBJ whole genome shotgun (WGS) entry which is preliminary data.</text>
</comment>
<sequence length="156" mass="15685">MADYLQPAPARPSTRRGNAISVGVAGALLTVCAILPWAGLEARSSIIGGAVASSVRGVDDAFGVYTLIAGLVALACGLIGALAHPRLAALAVLPGAAGVLALVLFVTEGSGIQDRFTIDLGNLLSVEPVIRFGWFAALASSVAVVVLGVLALVRRA</sequence>
<reference evidence="3" key="1">
    <citation type="journal article" date="2019" name="Int. J. Syst. Evol. Microbiol.">
        <title>The Global Catalogue of Microorganisms (GCM) 10K type strain sequencing project: providing services to taxonomists for standard genome sequencing and annotation.</title>
        <authorList>
            <consortium name="The Broad Institute Genomics Platform"/>
            <consortium name="The Broad Institute Genome Sequencing Center for Infectious Disease"/>
            <person name="Wu L."/>
            <person name="Ma J."/>
        </authorList>
    </citation>
    <scope>NUCLEOTIDE SEQUENCE [LARGE SCALE GENOMIC DNA]</scope>
    <source>
        <strain evidence="3">JCM 17326</strain>
    </source>
</reference>
<dbReference type="Proteomes" id="UP001500630">
    <property type="component" value="Unassembled WGS sequence"/>
</dbReference>
<keyword evidence="3" id="KW-1185">Reference proteome</keyword>
<keyword evidence="1" id="KW-0472">Membrane</keyword>
<keyword evidence="1" id="KW-0812">Transmembrane</keyword>
<feature type="transmembrane region" description="Helical" evidence="1">
    <location>
        <begin position="90"/>
        <end position="112"/>
    </location>
</feature>
<evidence type="ECO:0000313" key="3">
    <source>
        <dbReference type="Proteomes" id="UP001500630"/>
    </source>
</evidence>
<evidence type="ECO:0008006" key="4">
    <source>
        <dbReference type="Google" id="ProtNLM"/>
    </source>
</evidence>
<name>A0ABP7A342_9ACTN</name>
<dbReference type="EMBL" id="BAABDQ010000072">
    <property type="protein sequence ID" value="GAA3624007.1"/>
    <property type="molecule type" value="Genomic_DNA"/>
</dbReference>